<keyword evidence="2" id="KW-0805">Transcription regulation</keyword>
<dbReference type="EMBL" id="BMAR01000006">
    <property type="protein sequence ID" value="GFR43885.1"/>
    <property type="molecule type" value="Genomic_DNA"/>
</dbReference>
<keyword evidence="2" id="KW-0806">Transcription termination</keyword>
<name>A0AAD3DL73_9CHLO</name>
<accession>A0AAD3DL73</accession>
<dbReference type="PANTHER" id="PTHR15437">
    <property type="entry name" value="TRANSCRIPTION TERMINATION FACTOR, MITOCHONDRIAL"/>
    <property type="match status" value="1"/>
</dbReference>
<comment type="caution">
    <text evidence="5">The sequence shown here is derived from an EMBL/GenBank/DDBJ whole genome shotgun (WGS) entry which is preliminary data.</text>
</comment>
<feature type="compositionally biased region" description="Low complexity" evidence="4">
    <location>
        <begin position="452"/>
        <end position="461"/>
    </location>
</feature>
<proteinExistence type="inferred from homology"/>
<dbReference type="PANTHER" id="PTHR15437:SF6">
    <property type="entry name" value="TRANSCRIPTION TERMINATION FACTOR, MITOCHONDRIAL"/>
    <property type="match status" value="1"/>
</dbReference>
<evidence type="ECO:0000256" key="1">
    <source>
        <dbReference type="ARBA" id="ARBA00007692"/>
    </source>
</evidence>
<feature type="compositionally biased region" description="Basic residues" evidence="4">
    <location>
        <begin position="937"/>
        <end position="948"/>
    </location>
</feature>
<feature type="compositionally biased region" description="Gly residues" evidence="4">
    <location>
        <begin position="441"/>
        <end position="451"/>
    </location>
</feature>
<organism evidence="5 6">
    <name type="scientific">Astrephomene gubernaculifera</name>
    <dbReference type="NCBI Taxonomy" id="47775"/>
    <lineage>
        <taxon>Eukaryota</taxon>
        <taxon>Viridiplantae</taxon>
        <taxon>Chlorophyta</taxon>
        <taxon>core chlorophytes</taxon>
        <taxon>Chlorophyceae</taxon>
        <taxon>CS clade</taxon>
        <taxon>Chlamydomonadales</taxon>
        <taxon>Astrephomenaceae</taxon>
        <taxon>Astrephomene</taxon>
    </lineage>
</organism>
<keyword evidence="2" id="KW-0804">Transcription</keyword>
<feature type="region of interest" description="Disordered" evidence="4">
    <location>
        <begin position="1053"/>
        <end position="1081"/>
    </location>
</feature>
<protein>
    <submittedName>
        <fullName evidence="5">Uncharacterized protein</fullName>
    </submittedName>
</protein>
<feature type="compositionally biased region" description="Low complexity" evidence="4">
    <location>
        <begin position="749"/>
        <end position="765"/>
    </location>
</feature>
<dbReference type="InterPro" id="IPR003690">
    <property type="entry name" value="MTERF"/>
</dbReference>
<feature type="region of interest" description="Disordered" evidence="4">
    <location>
        <begin position="441"/>
        <end position="525"/>
    </location>
</feature>
<reference evidence="5 6" key="1">
    <citation type="journal article" date="2021" name="Sci. Rep.">
        <title>Genome sequencing of the multicellular alga Astrephomene provides insights into convergent evolution of germ-soma differentiation.</title>
        <authorList>
            <person name="Yamashita S."/>
            <person name="Yamamoto K."/>
            <person name="Matsuzaki R."/>
            <person name="Suzuki S."/>
            <person name="Yamaguchi H."/>
            <person name="Hirooka S."/>
            <person name="Minakuchi Y."/>
            <person name="Miyagishima S."/>
            <person name="Kawachi M."/>
            <person name="Toyoda A."/>
            <person name="Nozaki H."/>
        </authorList>
    </citation>
    <scope>NUCLEOTIDE SEQUENCE [LARGE SCALE GENOMIC DNA]</scope>
    <source>
        <strain evidence="5 6">NIES-4017</strain>
    </source>
</reference>
<feature type="region of interest" description="Disordered" evidence="4">
    <location>
        <begin position="866"/>
        <end position="1029"/>
    </location>
</feature>
<dbReference type="Proteomes" id="UP001054857">
    <property type="component" value="Unassembled WGS sequence"/>
</dbReference>
<dbReference type="AlphaFoldDB" id="A0AAD3DL73"/>
<keyword evidence="6" id="KW-1185">Reference proteome</keyword>
<evidence type="ECO:0000256" key="4">
    <source>
        <dbReference type="SAM" id="MobiDB-lite"/>
    </source>
</evidence>
<feature type="compositionally biased region" description="Low complexity" evidence="4">
    <location>
        <begin position="809"/>
        <end position="818"/>
    </location>
</feature>
<dbReference type="Gene3D" id="1.25.70.10">
    <property type="entry name" value="Transcription termination factor 3, mitochondrial"/>
    <property type="match status" value="1"/>
</dbReference>
<sequence>MFHSLGRTTSPLTTTSKPLGRTQVNCALVCKALSPPPVLPNEAVRQLACGSGLARPPERIVQAAGPEKPHAGRVTPAKLAALSHLLRLPITRVEELLQRSPAAVRQMEPQHVAQRLRGICSALGVTPKQATFMTTKQPAYMLLTPLEAMRAKVLELAAALQVPPAAVHRTALTIPSILHRSTAVVQRRVQAYSVLLRCTPLDVLHIMARGPEYLSDTPSSVRQRMTALGFVLQRPRCTIAAMLQARPDLVSMSGKVMNTKVKGLMCIMNKEKRHVVTLVVKTPALLRCNLDAARAVFEGLQGMLRKREGFVYAMVCHAPHLLLLPPPGLHQRCSALRRCLAASPVWCEQFQQLRPPGVAQLLLNRRSSLSALVFLTQRQRAGSVALEKLLAAGGSGKPGAGQDGLAAALGPAWPEFQVWLERRRRYLAMRLQERHAARWGLPGGVVPGPGGQQPVPHMGMLPVPPPPPGALGPAQQPQYLRQPPQQLLQQQQQQLWQQQHPQQGPQYQHPQYQHPQYQHPQYQHPQLTSSLPIQAGASCGPSGGLGGLSSIPHASLCPQARHPTGADGSSARVMQGAEEALERGSGQPDGAETCNNRSDNSTSTASSSSSSSSNREPNCGSGESSGQDAGVRAGVNREQQLGASTSGRQQSWLQIQAEYRRMRARRRGPPAASPARRPAGHVTAEVGTASAAVARRRAPASLRPTANAVGPPASAGVQEGSHSRASQRQSNVLKNAVRPLLAHGKRPRPTGAAAAAPQRQDQLARGPSLGPPAGSIPAGPQQGSVAGGGPASVLPGGQAGCGAAGLSSGPEAAAARAPGRPRHVLRSLLLSQGSRPGTQLSRRHLGTADSCGKGVPAVATVRQARETRLKPCSQRPDSQSPCPDQRGGAECGEVNAAVAASAGSRNRRSGAEAADPTWSQCRGQPRGAQVDSGAHARPMHLAHLRHGTNGRGAGGVGAGSAGGGGGGGSEAPSSACNGARMGSEGKAPGCEGISLPRTDAPSQQSGRYVEGDPQEKSLSASVGLGGGNGNGALQGVVVVGVSSHRPRLRYTEQPLEEGQAGSAGGLGQEQLQPVLGAVVRR</sequence>
<feature type="compositionally biased region" description="Gly residues" evidence="4">
    <location>
        <begin position="949"/>
        <end position="969"/>
    </location>
</feature>
<feature type="compositionally biased region" description="Low complexity" evidence="4">
    <location>
        <begin position="595"/>
        <end position="615"/>
    </location>
</feature>
<dbReference type="InterPro" id="IPR038538">
    <property type="entry name" value="MTERF_sf"/>
</dbReference>
<feature type="compositionally biased region" description="Polar residues" evidence="4">
    <location>
        <begin position="829"/>
        <end position="840"/>
    </location>
</feature>
<feature type="region of interest" description="Disordered" evidence="4">
    <location>
        <begin position="662"/>
        <end position="853"/>
    </location>
</feature>
<feature type="compositionally biased region" description="Polar residues" evidence="4">
    <location>
        <begin position="723"/>
        <end position="733"/>
    </location>
</feature>
<keyword evidence="3" id="KW-0809">Transit peptide</keyword>
<evidence type="ECO:0000313" key="6">
    <source>
        <dbReference type="Proteomes" id="UP001054857"/>
    </source>
</evidence>
<feature type="region of interest" description="Disordered" evidence="4">
    <location>
        <begin position="577"/>
        <end position="630"/>
    </location>
</feature>
<comment type="similarity">
    <text evidence="1">Belongs to the mTERF family.</text>
</comment>
<evidence type="ECO:0000256" key="3">
    <source>
        <dbReference type="ARBA" id="ARBA00022946"/>
    </source>
</evidence>
<dbReference type="GO" id="GO:0006353">
    <property type="term" value="P:DNA-templated transcription termination"/>
    <property type="evidence" value="ECO:0007669"/>
    <property type="project" value="UniProtKB-KW"/>
</dbReference>
<gene>
    <name evidence="5" type="ORF">Agub_g5014</name>
</gene>
<feature type="compositionally biased region" description="Low complexity" evidence="4">
    <location>
        <begin position="471"/>
        <end position="525"/>
    </location>
</feature>
<feature type="compositionally biased region" description="Low complexity" evidence="4">
    <location>
        <begin position="688"/>
        <end position="706"/>
    </location>
</feature>
<dbReference type="GO" id="GO:0003676">
    <property type="term" value="F:nucleic acid binding"/>
    <property type="evidence" value="ECO:0007669"/>
    <property type="project" value="InterPro"/>
</dbReference>
<evidence type="ECO:0000313" key="5">
    <source>
        <dbReference type="EMBL" id="GFR43885.1"/>
    </source>
</evidence>
<evidence type="ECO:0000256" key="2">
    <source>
        <dbReference type="ARBA" id="ARBA00022472"/>
    </source>
</evidence>